<evidence type="ECO:0000313" key="3">
    <source>
        <dbReference type="Proteomes" id="UP000002045"/>
    </source>
</evidence>
<accession>D3UZD9</accession>
<organism evidence="2 3">
    <name type="scientific">Xenorhabdus bovienii (strain SS-2004)</name>
    <name type="common">Xenorhabdus nematophila subsp. bovienii</name>
    <dbReference type="NCBI Taxonomy" id="406818"/>
    <lineage>
        <taxon>Bacteria</taxon>
        <taxon>Pseudomonadati</taxon>
        <taxon>Pseudomonadota</taxon>
        <taxon>Gammaproteobacteria</taxon>
        <taxon>Enterobacterales</taxon>
        <taxon>Morganellaceae</taxon>
        <taxon>Xenorhabdus</taxon>
    </lineage>
</organism>
<dbReference type="Proteomes" id="UP000002045">
    <property type="component" value="Chromosome"/>
</dbReference>
<evidence type="ECO:0000256" key="1">
    <source>
        <dbReference type="SAM" id="Phobius"/>
    </source>
</evidence>
<proteinExistence type="predicted"/>
<keyword evidence="1" id="KW-1133">Transmembrane helix</keyword>
<dbReference type="STRING" id="406818.XBJ1_0641"/>
<gene>
    <name evidence="2" type="ordered locus">XBJ1_0641</name>
</gene>
<sequence length="47" mass="5327">MIINLQQVLGTSASASYKILYALAIILFLLVVLLCILLFQLNRYQVK</sequence>
<protein>
    <submittedName>
        <fullName evidence="2">Putative L-lactate permease</fullName>
    </submittedName>
</protein>
<evidence type="ECO:0000313" key="2">
    <source>
        <dbReference type="EMBL" id="CBJ79782.1"/>
    </source>
</evidence>
<dbReference type="eggNOG" id="COG1620">
    <property type="taxonomic scope" value="Bacteria"/>
</dbReference>
<dbReference type="AlphaFoldDB" id="D3UZD9"/>
<dbReference type="HOGENOM" id="CLU_3298721_0_0_6"/>
<dbReference type="KEGG" id="xbo:XBJ1_0641"/>
<name>D3UZD9_XENBS</name>
<feature type="transmembrane region" description="Helical" evidence="1">
    <location>
        <begin position="19"/>
        <end position="39"/>
    </location>
</feature>
<keyword evidence="1" id="KW-0472">Membrane</keyword>
<reference evidence="2" key="1">
    <citation type="journal article" date="2011" name="PLoS ONE">
        <title>The entomopathogenic bacterial endosymbionts xenorhabdus and photorhabdus: convergent lifestyles from divergent genomes.</title>
        <authorList>
            <person name="Chaston J.M."/>
            <person name="Suen G."/>
            <person name="Tucker S.L."/>
            <person name="Andersen A.W."/>
            <person name="Bhasin A."/>
            <person name="Bode E."/>
            <person name="Bode H.B."/>
            <person name="Brachmann A.O."/>
            <person name="Cowles C.E."/>
            <person name="Cowles K.N."/>
            <person name="Darby C."/>
            <person name="de Leon L."/>
            <person name="Drace K."/>
            <person name="Du Z."/>
            <person name="Givaudan A."/>
            <person name="Herbert Tran E.E."/>
            <person name="Jewell K.A."/>
            <person name="Knack J.J."/>
            <person name="Krasomil-Osterfeld K.C."/>
            <person name="Kukor R."/>
            <person name="Lanois A."/>
            <person name="Latreille P."/>
            <person name="Leimgruber N.K."/>
            <person name="Lipke C.M."/>
            <person name="Liu R."/>
            <person name="Lu X."/>
            <person name="Martens E.C."/>
            <person name="Marri P.R."/>
            <person name="Medigue C."/>
            <person name="Menard M.L."/>
            <person name="Miller N.M."/>
            <person name="Morales-Soto N."/>
            <person name="Norton S."/>
            <person name="Ogier J.C."/>
            <person name="Orchard S.S."/>
            <person name="Park D."/>
            <person name="Park Y."/>
            <person name="Qurollo B.A."/>
            <person name="Sugar D.R."/>
            <person name="Richards G.R."/>
            <person name="Rouy Z."/>
            <person name="Slominski B."/>
            <person name="Slominski K."/>
            <person name="Snyder H."/>
            <person name="Tjaden B.C."/>
            <person name="van der Hoeven R."/>
            <person name="Welch R.D."/>
            <person name="Wheeler C."/>
            <person name="Xiang B."/>
            <person name="Barbazuk B."/>
            <person name="Gaudriault S."/>
            <person name="Goodner B."/>
            <person name="Slater S.C."/>
            <person name="Forst S."/>
            <person name="Goldman B.S."/>
            <person name="Goodrich-Blair H."/>
        </authorList>
    </citation>
    <scope>NUCLEOTIDE SEQUENCE [LARGE SCALE GENOMIC DNA]</scope>
    <source>
        <strain evidence="2">SS-2004</strain>
    </source>
</reference>
<dbReference type="EMBL" id="FN667741">
    <property type="protein sequence ID" value="CBJ79782.1"/>
    <property type="molecule type" value="Genomic_DNA"/>
</dbReference>
<keyword evidence="1" id="KW-0812">Transmembrane</keyword>